<evidence type="ECO:0000256" key="3">
    <source>
        <dbReference type="ARBA" id="ARBA00022723"/>
    </source>
</evidence>
<evidence type="ECO:0000256" key="4">
    <source>
        <dbReference type="ARBA" id="ARBA00023004"/>
    </source>
</evidence>
<evidence type="ECO:0000256" key="2">
    <source>
        <dbReference type="ARBA" id="ARBA00022691"/>
    </source>
</evidence>
<dbReference type="Gene3D" id="3.20.20.70">
    <property type="entry name" value="Aldolase class I"/>
    <property type="match status" value="1"/>
</dbReference>
<sequence length="382" mass="44220">MSCMEISITVTKNCNLKCKYCYQGIHDSTEELSLNTISEIVELVKNKMRAYNDSALYVVFIGGEPLLAYKKIKDVINTFEGALSNIRIRYYITTNGTIINDDIIALLKKNRVEVSISIDGNQKTHDKNRIDKKNNGTYKKVLLNMQRLCEEGILITGRMTISPETAQSFYEDVISLYEAGIKTINPVCDFACTWESTQLEDLRKSYRLLAQWYIEHYDQVTLACFEGRFYSLLTRKQKFCNAGTGLHYTISTSGDVYPCNYVTDNERFKIGDCNKPKTSSDVYNLYLQYISTDDEKCKLCEASDFCYGRKCCFLNWKTTGFLNIVSPVLCEHEKFMFRIVQHVLLAISEKESDILQMVRYIKENDLGNKTYKRLEKKLWKMI</sequence>
<evidence type="ECO:0000313" key="7">
    <source>
        <dbReference type="EMBL" id="HIR88821.1"/>
    </source>
</evidence>
<comment type="caution">
    <text evidence="7">The sequence shown here is derived from an EMBL/GenBank/DDBJ whole genome shotgun (WGS) entry which is preliminary data.</text>
</comment>
<dbReference type="SFLD" id="SFLDG01067">
    <property type="entry name" value="SPASM/twitch_domain_containing"/>
    <property type="match status" value="1"/>
</dbReference>
<dbReference type="InterPro" id="IPR023867">
    <property type="entry name" value="Sulphatase_maturase_rSAM"/>
</dbReference>
<proteinExistence type="predicted"/>
<dbReference type="SFLD" id="SFLDS00029">
    <property type="entry name" value="Radical_SAM"/>
    <property type="match status" value="1"/>
</dbReference>
<dbReference type="GO" id="GO:0016491">
    <property type="term" value="F:oxidoreductase activity"/>
    <property type="evidence" value="ECO:0007669"/>
    <property type="project" value="InterPro"/>
</dbReference>
<keyword evidence="4" id="KW-0408">Iron</keyword>
<dbReference type="AlphaFoldDB" id="A0A9D1EEB0"/>
<keyword evidence="5" id="KW-0411">Iron-sulfur</keyword>
<dbReference type="PROSITE" id="PS51918">
    <property type="entry name" value="RADICAL_SAM"/>
    <property type="match status" value="1"/>
</dbReference>
<evidence type="ECO:0000256" key="1">
    <source>
        <dbReference type="ARBA" id="ARBA00001966"/>
    </source>
</evidence>
<dbReference type="NCBIfam" id="TIGR04085">
    <property type="entry name" value="rSAM_more_4Fe4S"/>
    <property type="match status" value="1"/>
</dbReference>
<protein>
    <submittedName>
        <fullName evidence="7">Radical SAM protein</fullName>
    </submittedName>
</protein>
<comment type="cofactor">
    <cofactor evidence="1">
        <name>[4Fe-4S] cluster</name>
        <dbReference type="ChEBI" id="CHEBI:49883"/>
    </cofactor>
</comment>
<name>A0A9D1EEB0_9FIRM</name>
<keyword evidence="3" id="KW-0479">Metal-binding</keyword>
<dbReference type="SUPFAM" id="SSF102114">
    <property type="entry name" value="Radical SAM enzymes"/>
    <property type="match status" value="1"/>
</dbReference>
<dbReference type="GO" id="GO:0046872">
    <property type="term" value="F:metal ion binding"/>
    <property type="evidence" value="ECO:0007669"/>
    <property type="project" value="UniProtKB-KW"/>
</dbReference>
<evidence type="ECO:0000256" key="5">
    <source>
        <dbReference type="ARBA" id="ARBA00023014"/>
    </source>
</evidence>
<dbReference type="Pfam" id="PF04055">
    <property type="entry name" value="Radical_SAM"/>
    <property type="match status" value="1"/>
</dbReference>
<dbReference type="InterPro" id="IPR058240">
    <property type="entry name" value="rSAM_sf"/>
</dbReference>
<dbReference type="PANTHER" id="PTHR43273">
    <property type="entry name" value="ANAEROBIC SULFATASE-MATURATING ENZYME HOMOLOG ASLB-RELATED"/>
    <property type="match status" value="1"/>
</dbReference>
<evidence type="ECO:0000313" key="8">
    <source>
        <dbReference type="Proteomes" id="UP000824201"/>
    </source>
</evidence>
<dbReference type="PANTHER" id="PTHR43273:SF2">
    <property type="entry name" value="RADICAL SAM CORE DOMAIN-CONTAINING PROTEIN"/>
    <property type="match status" value="1"/>
</dbReference>
<dbReference type="EMBL" id="DVHN01000099">
    <property type="protein sequence ID" value="HIR88821.1"/>
    <property type="molecule type" value="Genomic_DNA"/>
</dbReference>
<gene>
    <name evidence="7" type="ORF">IAC96_07725</name>
</gene>
<dbReference type="GO" id="GO:0051536">
    <property type="term" value="F:iron-sulfur cluster binding"/>
    <property type="evidence" value="ECO:0007669"/>
    <property type="project" value="UniProtKB-KW"/>
</dbReference>
<dbReference type="InterPro" id="IPR006638">
    <property type="entry name" value="Elp3/MiaA/NifB-like_rSAM"/>
</dbReference>
<dbReference type="CDD" id="cd01335">
    <property type="entry name" value="Radical_SAM"/>
    <property type="match status" value="1"/>
</dbReference>
<dbReference type="SFLD" id="SFLDG01386">
    <property type="entry name" value="main_SPASM_domain-containing"/>
    <property type="match status" value="1"/>
</dbReference>
<dbReference type="InterPro" id="IPR023885">
    <property type="entry name" value="4Fe4S-binding_SPASM_dom"/>
</dbReference>
<reference evidence="7" key="2">
    <citation type="journal article" date="2021" name="PeerJ">
        <title>Extensive microbial diversity within the chicken gut microbiome revealed by metagenomics and culture.</title>
        <authorList>
            <person name="Gilroy R."/>
            <person name="Ravi A."/>
            <person name="Getino M."/>
            <person name="Pursley I."/>
            <person name="Horton D.L."/>
            <person name="Alikhan N.F."/>
            <person name="Baker D."/>
            <person name="Gharbi K."/>
            <person name="Hall N."/>
            <person name="Watson M."/>
            <person name="Adriaenssens E.M."/>
            <person name="Foster-Nyarko E."/>
            <person name="Jarju S."/>
            <person name="Secka A."/>
            <person name="Antonio M."/>
            <person name="Oren A."/>
            <person name="Chaudhuri R.R."/>
            <person name="La Ragione R."/>
            <person name="Hildebrand F."/>
            <person name="Pallen M.J."/>
        </authorList>
    </citation>
    <scope>NUCLEOTIDE SEQUENCE</scope>
    <source>
        <strain evidence="7">ChiW13-3771</strain>
    </source>
</reference>
<accession>A0A9D1EEB0</accession>
<evidence type="ECO:0000259" key="6">
    <source>
        <dbReference type="PROSITE" id="PS51918"/>
    </source>
</evidence>
<dbReference type="InterPro" id="IPR007197">
    <property type="entry name" value="rSAM"/>
</dbReference>
<keyword evidence="2" id="KW-0949">S-adenosyl-L-methionine</keyword>
<dbReference type="Proteomes" id="UP000824201">
    <property type="component" value="Unassembled WGS sequence"/>
</dbReference>
<dbReference type="SFLD" id="SFLDG01384">
    <property type="entry name" value="thioether_bond_formation_requi"/>
    <property type="match status" value="1"/>
</dbReference>
<dbReference type="SMART" id="SM00729">
    <property type="entry name" value="Elp3"/>
    <property type="match status" value="1"/>
</dbReference>
<organism evidence="7 8">
    <name type="scientific">Candidatus Fimimorpha faecalis</name>
    <dbReference type="NCBI Taxonomy" id="2840824"/>
    <lineage>
        <taxon>Bacteria</taxon>
        <taxon>Bacillati</taxon>
        <taxon>Bacillota</taxon>
        <taxon>Clostridia</taxon>
        <taxon>Eubacteriales</taxon>
        <taxon>Candidatus Fimimorpha</taxon>
    </lineage>
</organism>
<feature type="domain" description="Radical SAM core" evidence="6">
    <location>
        <begin position="1"/>
        <end position="219"/>
    </location>
</feature>
<dbReference type="InterPro" id="IPR013785">
    <property type="entry name" value="Aldolase_TIM"/>
</dbReference>
<reference evidence="7" key="1">
    <citation type="submission" date="2020-10" db="EMBL/GenBank/DDBJ databases">
        <authorList>
            <person name="Gilroy R."/>
        </authorList>
    </citation>
    <scope>NUCLEOTIDE SEQUENCE</scope>
    <source>
        <strain evidence="7">ChiW13-3771</strain>
    </source>
</reference>